<dbReference type="InterPro" id="IPR036961">
    <property type="entry name" value="Kinesin_motor_dom_sf"/>
</dbReference>
<evidence type="ECO:0000313" key="5">
    <source>
        <dbReference type="EMBL" id="KAL3632036.1"/>
    </source>
</evidence>
<name>A0ABD3CT65_9LAMI</name>
<feature type="domain" description="Kinesin motor" evidence="4">
    <location>
        <begin position="1"/>
        <end position="57"/>
    </location>
</feature>
<dbReference type="Pfam" id="PF00225">
    <property type="entry name" value="Kinesin"/>
    <property type="match status" value="1"/>
</dbReference>
<dbReference type="Proteomes" id="UP001632038">
    <property type="component" value="Unassembled WGS sequence"/>
</dbReference>
<evidence type="ECO:0000259" key="4">
    <source>
        <dbReference type="PROSITE" id="PS50067"/>
    </source>
</evidence>
<sequence>MAALAQKNSHIPYRNSKLTLLLQSSLGGNAKTLFAHVGDSFGETMSTLKFAQRVSTVELGAARANKESSEVLELKAQVESLKKALGNREIQTPPAKKFKESAKTPPRPRRLSIENGGENPLSAIKNKQMTTERTPPPSPRRLSIGNGLANHNDNRKGAKTTPSTKARSRRLSLEGGPRNAQEVLVISKPVEPEVRCSQGLDGKMGPLPGMLNHRAPLTIICLGI</sequence>
<protein>
    <recommendedName>
        <fullName evidence="4">Kinesin motor domain-containing protein</fullName>
    </recommendedName>
</protein>
<dbReference type="Gene3D" id="3.40.850.10">
    <property type="entry name" value="Kinesin motor domain"/>
    <property type="match status" value="1"/>
</dbReference>
<evidence type="ECO:0000313" key="6">
    <source>
        <dbReference type="Proteomes" id="UP001632038"/>
    </source>
</evidence>
<comment type="caution">
    <text evidence="2">Lacks conserved residue(s) required for the propagation of feature annotation.</text>
</comment>
<gene>
    <name evidence="5" type="ORF">CASFOL_025020</name>
</gene>
<evidence type="ECO:0000256" key="1">
    <source>
        <dbReference type="ARBA" id="ARBA00023175"/>
    </source>
</evidence>
<evidence type="ECO:0000256" key="3">
    <source>
        <dbReference type="SAM" id="MobiDB-lite"/>
    </source>
</evidence>
<evidence type="ECO:0000256" key="2">
    <source>
        <dbReference type="PROSITE-ProRule" id="PRU00283"/>
    </source>
</evidence>
<accession>A0ABD3CT65</accession>
<feature type="region of interest" description="Disordered" evidence="3">
    <location>
        <begin position="85"/>
        <end position="176"/>
    </location>
</feature>
<dbReference type="AlphaFoldDB" id="A0ABD3CT65"/>
<dbReference type="PROSITE" id="PS50067">
    <property type="entry name" value="KINESIN_MOTOR_2"/>
    <property type="match status" value="1"/>
</dbReference>
<comment type="similarity">
    <text evidence="2">Belongs to the TRAFAC class myosin-kinesin ATPase superfamily. Kinesin family.</text>
</comment>
<dbReference type="InterPro" id="IPR027640">
    <property type="entry name" value="Kinesin-like_fam"/>
</dbReference>
<reference evidence="6" key="1">
    <citation type="journal article" date="2024" name="IScience">
        <title>Strigolactones Initiate the Formation of Haustorium-like Structures in Castilleja.</title>
        <authorList>
            <person name="Buerger M."/>
            <person name="Peterson D."/>
            <person name="Chory J."/>
        </authorList>
    </citation>
    <scope>NUCLEOTIDE SEQUENCE [LARGE SCALE GENOMIC DNA]</scope>
</reference>
<dbReference type="SUPFAM" id="SSF52540">
    <property type="entry name" value="P-loop containing nucleoside triphosphate hydrolases"/>
    <property type="match status" value="1"/>
</dbReference>
<dbReference type="PANTHER" id="PTHR47972:SF4">
    <property type="entry name" value="KINESIN-LIKE PROTEIN KIN-14L"/>
    <property type="match status" value="1"/>
</dbReference>
<organism evidence="5 6">
    <name type="scientific">Castilleja foliolosa</name>
    <dbReference type="NCBI Taxonomy" id="1961234"/>
    <lineage>
        <taxon>Eukaryota</taxon>
        <taxon>Viridiplantae</taxon>
        <taxon>Streptophyta</taxon>
        <taxon>Embryophyta</taxon>
        <taxon>Tracheophyta</taxon>
        <taxon>Spermatophyta</taxon>
        <taxon>Magnoliopsida</taxon>
        <taxon>eudicotyledons</taxon>
        <taxon>Gunneridae</taxon>
        <taxon>Pentapetalae</taxon>
        <taxon>asterids</taxon>
        <taxon>lamiids</taxon>
        <taxon>Lamiales</taxon>
        <taxon>Orobanchaceae</taxon>
        <taxon>Pedicularideae</taxon>
        <taxon>Castillejinae</taxon>
        <taxon>Castilleja</taxon>
    </lineage>
</organism>
<dbReference type="InterPro" id="IPR027417">
    <property type="entry name" value="P-loop_NTPase"/>
</dbReference>
<dbReference type="PANTHER" id="PTHR47972">
    <property type="entry name" value="KINESIN-LIKE PROTEIN KLP-3"/>
    <property type="match status" value="1"/>
</dbReference>
<comment type="caution">
    <text evidence="5">The sequence shown here is derived from an EMBL/GenBank/DDBJ whole genome shotgun (WGS) entry which is preliminary data.</text>
</comment>
<proteinExistence type="inferred from homology"/>
<dbReference type="EMBL" id="JAVIJP010000032">
    <property type="protein sequence ID" value="KAL3632036.1"/>
    <property type="molecule type" value="Genomic_DNA"/>
</dbReference>
<keyword evidence="1" id="KW-0505">Motor protein</keyword>
<dbReference type="InterPro" id="IPR001752">
    <property type="entry name" value="Kinesin_motor_dom"/>
</dbReference>
<keyword evidence="6" id="KW-1185">Reference proteome</keyword>